<keyword evidence="4" id="KW-0456">Lyase</keyword>
<evidence type="ECO:0000256" key="1">
    <source>
        <dbReference type="ARBA" id="ARBA00005495"/>
    </source>
</evidence>
<dbReference type="PANTHER" id="PTHR33337">
    <property type="entry name" value="GFA DOMAIN-CONTAINING PROTEIN"/>
    <property type="match status" value="1"/>
</dbReference>
<dbReference type="InterPro" id="IPR011057">
    <property type="entry name" value="Mss4-like_sf"/>
</dbReference>
<evidence type="ECO:0000256" key="2">
    <source>
        <dbReference type="ARBA" id="ARBA00022723"/>
    </source>
</evidence>
<dbReference type="Gene3D" id="3.90.1590.10">
    <property type="entry name" value="glutathione-dependent formaldehyde- activating enzyme (gfa)"/>
    <property type="match status" value="1"/>
</dbReference>
<feature type="non-terminal residue" evidence="6">
    <location>
        <position position="162"/>
    </location>
</feature>
<dbReference type="Pfam" id="PF04828">
    <property type="entry name" value="GFA"/>
    <property type="match status" value="1"/>
</dbReference>
<comment type="similarity">
    <text evidence="1">Belongs to the Gfa family.</text>
</comment>
<dbReference type="PROSITE" id="PS51891">
    <property type="entry name" value="CENP_V_GFA"/>
    <property type="match status" value="1"/>
</dbReference>
<evidence type="ECO:0000313" key="6">
    <source>
        <dbReference type="EMBL" id="KAF2501834.1"/>
    </source>
</evidence>
<keyword evidence="7" id="KW-1185">Reference proteome</keyword>
<reference evidence="6" key="1">
    <citation type="journal article" date="2020" name="Stud. Mycol.">
        <title>101 Dothideomycetes genomes: a test case for predicting lifestyles and emergence of pathogens.</title>
        <authorList>
            <person name="Haridas S."/>
            <person name="Albert R."/>
            <person name="Binder M."/>
            <person name="Bloem J."/>
            <person name="Labutti K."/>
            <person name="Salamov A."/>
            <person name="Andreopoulos B."/>
            <person name="Baker S."/>
            <person name="Barry K."/>
            <person name="Bills G."/>
            <person name="Bluhm B."/>
            <person name="Cannon C."/>
            <person name="Castanera R."/>
            <person name="Culley D."/>
            <person name="Daum C."/>
            <person name="Ezra D."/>
            <person name="Gonzalez J."/>
            <person name="Henrissat B."/>
            <person name="Kuo A."/>
            <person name="Liang C."/>
            <person name="Lipzen A."/>
            <person name="Lutzoni F."/>
            <person name="Magnuson J."/>
            <person name="Mondo S."/>
            <person name="Nolan M."/>
            <person name="Ohm R."/>
            <person name="Pangilinan J."/>
            <person name="Park H.-J."/>
            <person name="Ramirez L."/>
            <person name="Alfaro M."/>
            <person name="Sun H."/>
            <person name="Tritt A."/>
            <person name="Yoshinaga Y."/>
            <person name="Zwiers L.-H."/>
            <person name="Turgeon B."/>
            <person name="Goodwin S."/>
            <person name="Spatafora J."/>
            <person name="Crous P."/>
            <person name="Grigoriev I."/>
        </authorList>
    </citation>
    <scope>NUCLEOTIDE SEQUENCE</scope>
    <source>
        <strain evidence="6">CBS 269.34</strain>
    </source>
</reference>
<dbReference type="SUPFAM" id="SSF51316">
    <property type="entry name" value="Mss4-like"/>
    <property type="match status" value="1"/>
</dbReference>
<dbReference type="GO" id="GO:0016846">
    <property type="term" value="F:carbon-sulfur lyase activity"/>
    <property type="evidence" value="ECO:0007669"/>
    <property type="project" value="InterPro"/>
</dbReference>
<dbReference type="EMBL" id="MU004182">
    <property type="protein sequence ID" value="KAF2501834.1"/>
    <property type="molecule type" value="Genomic_DNA"/>
</dbReference>
<sequence length="162" mass="17578">MPTTPPPAPPPLPLAGTCACTTIRFHLTAAPLFTHCCHCTRCQRETGTAFALNAVIESTHVVLLSPTAPAGVLVPSDGGHGQTIFRCPACYTPVWSVYGAGSDKISYVRVGTLEAEVRPDIHIYTRSKKAWVGLEGGVPAVEEFYDKEGFWPEESLERLRRV</sequence>
<keyword evidence="3" id="KW-0862">Zinc</keyword>
<dbReference type="OrthoDB" id="406544at2759"/>
<name>A0A6A6RBJ6_9PEZI</name>
<evidence type="ECO:0000256" key="4">
    <source>
        <dbReference type="ARBA" id="ARBA00023239"/>
    </source>
</evidence>
<accession>A0A6A6RBJ6</accession>
<dbReference type="AlphaFoldDB" id="A0A6A6RBJ6"/>
<evidence type="ECO:0000259" key="5">
    <source>
        <dbReference type="PROSITE" id="PS51891"/>
    </source>
</evidence>
<evidence type="ECO:0000256" key="3">
    <source>
        <dbReference type="ARBA" id="ARBA00022833"/>
    </source>
</evidence>
<proteinExistence type="inferred from homology"/>
<gene>
    <name evidence="6" type="ORF">BU16DRAFT_477843</name>
</gene>
<dbReference type="PANTHER" id="PTHR33337:SF33">
    <property type="entry name" value="CENP-V_GFA DOMAIN-CONTAINING PROTEIN"/>
    <property type="match status" value="1"/>
</dbReference>
<organism evidence="6 7">
    <name type="scientific">Lophium mytilinum</name>
    <dbReference type="NCBI Taxonomy" id="390894"/>
    <lineage>
        <taxon>Eukaryota</taxon>
        <taxon>Fungi</taxon>
        <taxon>Dikarya</taxon>
        <taxon>Ascomycota</taxon>
        <taxon>Pezizomycotina</taxon>
        <taxon>Dothideomycetes</taxon>
        <taxon>Pleosporomycetidae</taxon>
        <taxon>Mytilinidiales</taxon>
        <taxon>Mytilinidiaceae</taxon>
        <taxon>Lophium</taxon>
    </lineage>
</organism>
<feature type="domain" description="CENP-V/GFA" evidence="5">
    <location>
        <begin position="14"/>
        <end position="132"/>
    </location>
</feature>
<dbReference type="Proteomes" id="UP000799750">
    <property type="component" value="Unassembled WGS sequence"/>
</dbReference>
<protein>
    <submittedName>
        <fullName evidence="6">Glutathione-dependent formaldehyde-activating, GFA</fullName>
    </submittedName>
</protein>
<dbReference type="GO" id="GO:0046872">
    <property type="term" value="F:metal ion binding"/>
    <property type="evidence" value="ECO:0007669"/>
    <property type="project" value="UniProtKB-KW"/>
</dbReference>
<evidence type="ECO:0000313" key="7">
    <source>
        <dbReference type="Proteomes" id="UP000799750"/>
    </source>
</evidence>
<dbReference type="InterPro" id="IPR006913">
    <property type="entry name" value="CENP-V/GFA"/>
</dbReference>
<keyword evidence="2" id="KW-0479">Metal-binding</keyword>